<dbReference type="SUPFAM" id="SSF54506">
    <property type="entry name" value="Diaminopimelate epimerase-like"/>
    <property type="match status" value="1"/>
</dbReference>
<dbReference type="Pfam" id="PF05544">
    <property type="entry name" value="Pro_racemase"/>
    <property type="match status" value="1"/>
</dbReference>
<dbReference type="AlphaFoldDB" id="A0A0U3WAB7"/>
<proteinExistence type="inferred from homology"/>
<gene>
    <name evidence="2" type="ORF">AOX59_16565</name>
</gene>
<dbReference type="PANTHER" id="PTHR33442">
    <property type="entry name" value="TRANS-3-HYDROXY-L-PROLINE DEHYDRATASE"/>
    <property type="match status" value="1"/>
</dbReference>
<dbReference type="Gene3D" id="3.10.310.10">
    <property type="entry name" value="Diaminopimelate Epimerase, Chain A, domain 1"/>
    <property type="match status" value="2"/>
</dbReference>
<evidence type="ECO:0000256" key="1">
    <source>
        <dbReference type="ARBA" id="ARBA00007529"/>
    </source>
</evidence>
<protein>
    <recommendedName>
        <fullName evidence="4">Proline racemase</fullName>
    </recommendedName>
</protein>
<dbReference type="PANTHER" id="PTHR33442:SF1">
    <property type="entry name" value="TRANS-3-HYDROXY-L-PROLINE DEHYDRATASE"/>
    <property type="match status" value="1"/>
</dbReference>
<keyword evidence="3" id="KW-1185">Reference proteome</keyword>
<dbReference type="EMBL" id="CP013862">
    <property type="protein sequence ID" value="ALX50048.1"/>
    <property type="molecule type" value="Genomic_DNA"/>
</dbReference>
<dbReference type="OrthoDB" id="181267at2"/>
<dbReference type="STRING" id="1472767.AOX59_16565"/>
<evidence type="ECO:0008006" key="4">
    <source>
        <dbReference type="Google" id="ProtNLM"/>
    </source>
</evidence>
<dbReference type="KEGG" id="lao:AOX59_16565"/>
<sequence length="306" mass="34692">MNVEKLFSTIDTHVAGEPFRIIINSPMTLDANIMNLNQEGIEQRFKREKNLLLNEPRGYQGMNGCIVLPSKTADYACLFVHHDNNPPFTYSGLVATVTALLETGNLAKKESNHYEIETVYGVYAIYAAYEQQEVPVTRFESSECKVIETNEAYKNVQIDNSRNYLVYSLPKTIPTIAIENLSAISKWGLQTTSEMKNNLEFDGVILMEPIYIQSHMEVRSVTFKKDGSILRSPGTDSTFALFKSKLYEKCNVTTLTNHSIFDSSLTASLVKGTDYRFSMETRGFVTGIHQFMYDQTDPLQYGFLLK</sequence>
<dbReference type="RefSeq" id="WP_068447154.1">
    <property type="nucleotide sequence ID" value="NZ_CP013862.1"/>
</dbReference>
<organism evidence="2 3">
    <name type="scientific">Lentibacillus amyloliquefaciens</name>
    <dbReference type="NCBI Taxonomy" id="1472767"/>
    <lineage>
        <taxon>Bacteria</taxon>
        <taxon>Bacillati</taxon>
        <taxon>Bacillota</taxon>
        <taxon>Bacilli</taxon>
        <taxon>Bacillales</taxon>
        <taxon>Bacillaceae</taxon>
        <taxon>Lentibacillus</taxon>
    </lineage>
</organism>
<evidence type="ECO:0000313" key="2">
    <source>
        <dbReference type="EMBL" id="ALX50048.1"/>
    </source>
</evidence>
<name>A0A0U3WAB7_9BACI</name>
<reference evidence="2 3" key="1">
    <citation type="submission" date="2016-01" db="EMBL/GenBank/DDBJ databases">
        <title>Complete genome sequence of strain Lentibacillus amyloliquefaciens LAM0015T isolated from saline sediment.</title>
        <authorList>
            <person name="Wang J.-L."/>
            <person name="He M.-X."/>
        </authorList>
    </citation>
    <scope>NUCLEOTIDE SEQUENCE [LARGE SCALE GENOMIC DNA]</scope>
    <source>
        <strain evidence="2 3">LAM0015</strain>
    </source>
</reference>
<evidence type="ECO:0000313" key="3">
    <source>
        <dbReference type="Proteomes" id="UP000050331"/>
    </source>
</evidence>
<comment type="similarity">
    <text evidence="1">Belongs to the proline racemase family.</text>
</comment>
<dbReference type="Proteomes" id="UP000050331">
    <property type="component" value="Chromosome"/>
</dbReference>
<accession>A0A0U3WAB7</accession>
<dbReference type="InterPro" id="IPR008794">
    <property type="entry name" value="Pro_racemase_fam"/>
</dbReference>
<dbReference type="GO" id="GO:0047580">
    <property type="term" value="F:4-hydroxyproline epimerase activity"/>
    <property type="evidence" value="ECO:0007669"/>
    <property type="project" value="TreeGrafter"/>
</dbReference>